<keyword evidence="2" id="KW-0472">Membrane</keyword>
<protein>
    <recommendedName>
        <fullName evidence="3">Urease accessory protein UreH-like transmembrane domain-containing protein</fullName>
    </recommendedName>
</protein>
<accession>A0A1F7RA14</accession>
<evidence type="ECO:0000259" key="3">
    <source>
        <dbReference type="Pfam" id="PF13386"/>
    </source>
</evidence>
<dbReference type="Pfam" id="PF13386">
    <property type="entry name" value="DsbD_2"/>
    <property type="match status" value="1"/>
</dbReference>
<dbReference type="PANTHER" id="PTHR40659:SF1">
    <property type="entry name" value="NICKEL_COBALT EFFLUX SYSTEM RCNA"/>
    <property type="match status" value="1"/>
</dbReference>
<keyword evidence="2" id="KW-0812">Transmembrane</keyword>
<organism evidence="4 5">
    <name type="scientific">Candidatus Schekmanbacteria bacterium GWA2_38_11</name>
    <dbReference type="NCBI Taxonomy" id="1817876"/>
    <lineage>
        <taxon>Bacteria</taxon>
        <taxon>Candidatus Schekmaniibacteriota</taxon>
    </lineage>
</organism>
<dbReference type="GO" id="GO:0032025">
    <property type="term" value="P:response to cobalt ion"/>
    <property type="evidence" value="ECO:0007669"/>
    <property type="project" value="TreeGrafter"/>
</dbReference>
<dbReference type="SUPFAM" id="SSF103473">
    <property type="entry name" value="MFS general substrate transporter"/>
    <property type="match status" value="1"/>
</dbReference>
<dbReference type="GO" id="GO:0015099">
    <property type="term" value="F:nickel cation transmembrane transporter activity"/>
    <property type="evidence" value="ECO:0007669"/>
    <property type="project" value="TreeGrafter"/>
</dbReference>
<evidence type="ECO:0000313" key="5">
    <source>
        <dbReference type="Proteomes" id="UP000178526"/>
    </source>
</evidence>
<reference evidence="4 5" key="1">
    <citation type="journal article" date="2016" name="Nat. Commun.">
        <title>Thousands of microbial genomes shed light on interconnected biogeochemical processes in an aquifer system.</title>
        <authorList>
            <person name="Anantharaman K."/>
            <person name="Brown C.T."/>
            <person name="Hug L.A."/>
            <person name="Sharon I."/>
            <person name="Castelle C.J."/>
            <person name="Probst A.J."/>
            <person name="Thomas B.C."/>
            <person name="Singh A."/>
            <person name="Wilkins M.J."/>
            <person name="Karaoz U."/>
            <person name="Brodie E.L."/>
            <person name="Williams K.H."/>
            <person name="Hubbard S.S."/>
            <person name="Banfield J.F."/>
        </authorList>
    </citation>
    <scope>NUCLEOTIDE SEQUENCE [LARGE SCALE GENOMIC DNA]</scope>
</reference>
<keyword evidence="2" id="KW-1133">Transmembrane helix</keyword>
<dbReference type="AlphaFoldDB" id="A0A1F7RA14"/>
<name>A0A1F7RA14_9BACT</name>
<feature type="transmembrane region" description="Helical" evidence="2">
    <location>
        <begin position="223"/>
        <end position="240"/>
    </location>
</feature>
<feature type="transmembrane region" description="Helical" evidence="2">
    <location>
        <begin position="79"/>
        <end position="100"/>
    </location>
</feature>
<sequence length="252" mass="27901">MDGIISYLGILGLPILLGLLHGLSPCEHSWPILAPFAITAKTMKKLFYISLMFCTGTTVACILLGIAFGTLGDFIPMSWSAYMGAATAGVLIILGIILIFKPTWLHFDHEHEEDDHDHGHAHGPAKASNSGPVLNSKRKFKHGIYWGMFSLSFINMIIPCPTTVPMYTLALEAGSIYASMMIFLAYAIATTIILLIMTYFIGKASQFVKKFNQEKYEILLTRISGILIAAFGFYMALVQFESFKHLKPGWIL</sequence>
<dbReference type="GO" id="GO:0006824">
    <property type="term" value="P:cobalt ion transport"/>
    <property type="evidence" value="ECO:0007669"/>
    <property type="project" value="UniProtKB-KW"/>
</dbReference>
<proteinExistence type="predicted"/>
<dbReference type="GO" id="GO:0005886">
    <property type="term" value="C:plasma membrane"/>
    <property type="evidence" value="ECO:0007669"/>
    <property type="project" value="UniProtKB-SubCell"/>
</dbReference>
<dbReference type="InterPro" id="IPR039447">
    <property type="entry name" value="UreH-like_TM_dom"/>
</dbReference>
<dbReference type="EMBL" id="MGDB01000147">
    <property type="protein sequence ID" value="OGL38426.1"/>
    <property type="molecule type" value="Genomic_DNA"/>
</dbReference>
<evidence type="ECO:0000313" key="4">
    <source>
        <dbReference type="EMBL" id="OGL38426.1"/>
    </source>
</evidence>
<feature type="transmembrane region" description="Helical" evidence="2">
    <location>
        <begin position="144"/>
        <end position="164"/>
    </location>
</feature>
<evidence type="ECO:0000256" key="2">
    <source>
        <dbReference type="SAM" id="Phobius"/>
    </source>
</evidence>
<feature type="transmembrane region" description="Helical" evidence="2">
    <location>
        <begin position="6"/>
        <end position="26"/>
    </location>
</feature>
<feature type="transmembrane region" description="Helical" evidence="2">
    <location>
        <begin position="46"/>
        <end position="67"/>
    </location>
</feature>
<dbReference type="GO" id="GO:0046583">
    <property type="term" value="F:monoatomic cation efflux transmembrane transporter activity"/>
    <property type="evidence" value="ECO:0007669"/>
    <property type="project" value="TreeGrafter"/>
</dbReference>
<feature type="transmembrane region" description="Helical" evidence="2">
    <location>
        <begin position="176"/>
        <end position="202"/>
    </location>
</feature>
<comment type="caution">
    <text evidence="4">The sequence shown here is derived from an EMBL/GenBank/DDBJ whole genome shotgun (WGS) entry which is preliminary data.</text>
</comment>
<dbReference type="Proteomes" id="UP000178526">
    <property type="component" value="Unassembled WGS sequence"/>
</dbReference>
<dbReference type="InterPro" id="IPR036259">
    <property type="entry name" value="MFS_trans_sf"/>
</dbReference>
<dbReference type="PANTHER" id="PTHR40659">
    <property type="entry name" value="NICKEL/COBALT EFFLUX SYSTEM RCNA"/>
    <property type="match status" value="1"/>
</dbReference>
<dbReference type="InterPro" id="IPR051224">
    <property type="entry name" value="NiCoT_RcnA"/>
</dbReference>
<evidence type="ECO:0000256" key="1">
    <source>
        <dbReference type="SAM" id="MobiDB-lite"/>
    </source>
</evidence>
<gene>
    <name evidence="4" type="ORF">A2042_00570</name>
</gene>
<dbReference type="GO" id="GO:0010045">
    <property type="term" value="P:response to nickel cation"/>
    <property type="evidence" value="ECO:0007669"/>
    <property type="project" value="TreeGrafter"/>
</dbReference>
<feature type="region of interest" description="Disordered" evidence="1">
    <location>
        <begin position="115"/>
        <end position="134"/>
    </location>
</feature>
<feature type="domain" description="Urease accessory protein UreH-like transmembrane" evidence="3">
    <location>
        <begin position="39"/>
        <end position="234"/>
    </location>
</feature>